<dbReference type="SMART" id="SM00634">
    <property type="entry name" value="BID_1"/>
    <property type="match status" value="1"/>
</dbReference>
<dbReference type="SUPFAM" id="SSF49373">
    <property type="entry name" value="Invasin/intimin cell-adhesion fragments"/>
    <property type="match status" value="1"/>
</dbReference>
<keyword evidence="4" id="KW-1185">Reference proteome</keyword>
<sequence>MVKDSLKTVIVFLVCFAVLMTSFIMMANASEVTPGIVIDENTQISITSIELTSESDTSLSPMVTETGKLSLSVDGLGTAGTGIIQVEKPAGATVRSAYMAAASLWGPNQIADGQIEIDGQDVNWDDFVYKYTYNHWADVTSLVKAKIDNAPAGRIDFTITEEYSYNIDGSVLVVIFDDPSQVNDNTIVLLFGAQDIDGDTFNLLLAEPINKSVPDMSFDMGLGISYSYQSGSSQYSIVEVNGQRLTSAAGGSDDGEIASNGQLITVGGLDDSNENPVSPFQTAYNDQRLDDELYNILSFVESGNSTISVYTRNPSNDDNIFFAYFNLKSTVAVVGEGIVLGPASATNPVGTYHTVTATVQDNNGDPVESKEVNFEILSGPHQGLTNSAYTDSNGEATFTYLGTDDGSDVIIASFINSQQSTVYSNQITKVWEGITSDKPNEDKTEIPEFPTIVLPIAAVLGLAFVSMRKKN</sequence>
<evidence type="ECO:0000256" key="1">
    <source>
        <dbReference type="ARBA" id="ARBA00010116"/>
    </source>
</evidence>
<reference evidence="3 4" key="1">
    <citation type="submission" date="2017-11" db="EMBL/GenBank/DDBJ databases">
        <title>Isolation and Characterization of Methanogenic Archaea from Saline Meromictic Lake at Siberia.</title>
        <authorList>
            <person name="Shen Y."/>
            <person name="Huang H.-H."/>
            <person name="Lai M.-C."/>
            <person name="Chen S.-C."/>
        </authorList>
    </citation>
    <scope>NUCLEOTIDE SEQUENCE [LARGE SCALE GENOMIC DNA]</scope>
    <source>
        <strain evidence="3 4">SY-01</strain>
    </source>
</reference>
<dbReference type="NCBIfam" id="TIGR03024">
    <property type="entry name" value="arch_PEF_CTERM"/>
    <property type="match status" value="1"/>
</dbReference>
<dbReference type="Pfam" id="PF26596">
    <property type="entry name" value="PEF-CTERM_ARCH"/>
    <property type="match status" value="1"/>
</dbReference>
<comment type="similarity">
    <text evidence="1">Belongs to the intimin/invasin family.</text>
</comment>
<name>A0A4E0PXZ5_9EURY</name>
<dbReference type="Pfam" id="PF02369">
    <property type="entry name" value="Big_1"/>
    <property type="match status" value="1"/>
</dbReference>
<dbReference type="InterPro" id="IPR013783">
    <property type="entry name" value="Ig-like_fold"/>
</dbReference>
<dbReference type="EMBL" id="PGGK01000010">
    <property type="protein sequence ID" value="TGC08344.1"/>
    <property type="molecule type" value="Genomic_DNA"/>
</dbReference>
<accession>A0A4E0PXZ5</accession>
<organism evidence="3 4">
    <name type="scientific">Methanolobus halotolerans</name>
    <dbReference type="NCBI Taxonomy" id="2052935"/>
    <lineage>
        <taxon>Archaea</taxon>
        <taxon>Methanobacteriati</taxon>
        <taxon>Methanobacteriota</taxon>
        <taxon>Stenosarchaea group</taxon>
        <taxon>Methanomicrobia</taxon>
        <taxon>Methanosarcinales</taxon>
        <taxon>Methanosarcinaceae</taxon>
        <taxon>Methanolobus</taxon>
    </lineage>
</organism>
<evidence type="ECO:0000259" key="2">
    <source>
        <dbReference type="PROSITE" id="PS51127"/>
    </source>
</evidence>
<feature type="domain" description="Big-1" evidence="2">
    <location>
        <begin position="337"/>
        <end position="430"/>
    </location>
</feature>
<dbReference type="InterPro" id="IPR003344">
    <property type="entry name" value="Big_1_dom"/>
</dbReference>
<evidence type="ECO:0000313" key="3">
    <source>
        <dbReference type="EMBL" id="TGC08344.1"/>
    </source>
</evidence>
<comment type="caution">
    <text evidence="3">The sequence shown here is derived from an EMBL/GenBank/DDBJ whole genome shotgun (WGS) entry which is preliminary data.</text>
</comment>
<dbReference type="Gene3D" id="2.60.40.10">
    <property type="entry name" value="Immunoglobulins"/>
    <property type="match status" value="1"/>
</dbReference>
<dbReference type="InterPro" id="IPR008964">
    <property type="entry name" value="Invasin/intimin_cell_adhesion"/>
</dbReference>
<protein>
    <submittedName>
        <fullName evidence="3">PEF-CTERM sorting domain-containing protein</fullName>
    </submittedName>
</protein>
<dbReference type="InterPro" id="IPR017474">
    <property type="entry name" value="PEF_CTERM_C"/>
</dbReference>
<proteinExistence type="inferred from homology"/>
<dbReference type="PROSITE" id="PS51127">
    <property type="entry name" value="BIG1"/>
    <property type="match status" value="1"/>
</dbReference>
<evidence type="ECO:0000313" key="4">
    <source>
        <dbReference type="Proteomes" id="UP000297295"/>
    </source>
</evidence>
<dbReference type="OrthoDB" id="142104at2157"/>
<dbReference type="AlphaFoldDB" id="A0A4E0PXZ5"/>
<gene>
    <name evidence="3" type="ORF">CUN85_09730</name>
</gene>
<dbReference type="Proteomes" id="UP000297295">
    <property type="component" value="Unassembled WGS sequence"/>
</dbReference>